<sequence>MILYYFLIIREAKIEQQLSITFNSSKIQKSITIRKKEITTLQNEISNQCLVTISNNGESAKNSRKRKLYIKIACKIQQLVQLQNEKNKGYMQNSRLIYGEEHFGCFYRSSRRCQKGQQLANKIGIFF</sequence>
<proteinExistence type="predicted"/>
<evidence type="ECO:0000313" key="1">
    <source>
        <dbReference type="EMBL" id="CAD8184251.1"/>
    </source>
</evidence>
<evidence type="ECO:0000313" key="2">
    <source>
        <dbReference type="Proteomes" id="UP000683925"/>
    </source>
</evidence>
<name>A0A8S1W4R6_PAROT</name>
<dbReference type="AlphaFoldDB" id="A0A8S1W4R6"/>
<reference evidence="1" key="1">
    <citation type="submission" date="2021-01" db="EMBL/GenBank/DDBJ databases">
        <authorList>
            <consortium name="Genoscope - CEA"/>
            <person name="William W."/>
        </authorList>
    </citation>
    <scope>NUCLEOTIDE SEQUENCE</scope>
</reference>
<dbReference type="Proteomes" id="UP000683925">
    <property type="component" value="Unassembled WGS sequence"/>
</dbReference>
<dbReference type="EMBL" id="CAJJDP010000081">
    <property type="protein sequence ID" value="CAD8184251.1"/>
    <property type="molecule type" value="Genomic_DNA"/>
</dbReference>
<accession>A0A8S1W4R6</accession>
<protein>
    <submittedName>
        <fullName evidence="1">Uncharacterized protein</fullName>
    </submittedName>
</protein>
<gene>
    <name evidence="1" type="ORF">POCTA_138.1.T0820221</name>
</gene>
<organism evidence="1 2">
    <name type="scientific">Paramecium octaurelia</name>
    <dbReference type="NCBI Taxonomy" id="43137"/>
    <lineage>
        <taxon>Eukaryota</taxon>
        <taxon>Sar</taxon>
        <taxon>Alveolata</taxon>
        <taxon>Ciliophora</taxon>
        <taxon>Intramacronucleata</taxon>
        <taxon>Oligohymenophorea</taxon>
        <taxon>Peniculida</taxon>
        <taxon>Parameciidae</taxon>
        <taxon>Paramecium</taxon>
    </lineage>
</organism>
<keyword evidence="2" id="KW-1185">Reference proteome</keyword>
<comment type="caution">
    <text evidence="1">The sequence shown here is derived from an EMBL/GenBank/DDBJ whole genome shotgun (WGS) entry which is preliminary data.</text>
</comment>